<dbReference type="AlphaFoldDB" id="A0A4C1XW20"/>
<evidence type="ECO:0000256" key="1">
    <source>
        <dbReference type="SAM" id="MobiDB-lite"/>
    </source>
</evidence>
<organism evidence="2 3">
    <name type="scientific">Eumeta variegata</name>
    <name type="common">Bagworm moth</name>
    <name type="synonym">Eumeta japonica</name>
    <dbReference type="NCBI Taxonomy" id="151549"/>
    <lineage>
        <taxon>Eukaryota</taxon>
        <taxon>Metazoa</taxon>
        <taxon>Ecdysozoa</taxon>
        <taxon>Arthropoda</taxon>
        <taxon>Hexapoda</taxon>
        <taxon>Insecta</taxon>
        <taxon>Pterygota</taxon>
        <taxon>Neoptera</taxon>
        <taxon>Endopterygota</taxon>
        <taxon>Lepidoptera</taxon>
        <taxon>Glossata</taxon>
        <taxon>Ditrysia</taxon>
        <taxon>Tineoidea</taxon>
        <taxon>Psychidae</taxon>
        <taxon>Oiketicinae</taxon>
        <taxon>Eumeta</taxon>
    </lineage>
</organism>
<sequence>MMNGSNFVVESSAFEPKGSAPAHEWRRPPGAGRRRPPVKVRKRAERNFKTVPIAAKWPLKRARVARVGPSFSTRRLMPERIRWGVCSGEAFVTVPAGARHAMPGRAVHGQMSNSFDMKELAKYPPPPGRLNAEPITPRTLYRNFNSSSSSSLDLQPVAMTERDKSRYIEGSVNIGGSVVSESFGGHPPSLPHSLSIKVIFIRYATTSQEAGNALVTPLSLRVSMGDDGHLLTLAKYLLCGSQTRLLLEYVIKKNNANYKSQTYLRYRNECVCTINPVGRAPSASAPTYNSARAAPRRRQRQANSTSLDYLNTIECALEPAARAPMRPAGFGRARGTRAGLSTTDSTIDGFGITRAGTPFQREILVNPCAVNEYLLMICALNR</sequence>
<dbReference type="EMBL" id="BGZK01000968">
    <property type="protein sequence ID" value="GBP66824.1"/>
    <property type="molecule type" value="Genomic_DNA"/>
</dbReference>
<feature type="compositionally biased region" description="Basic residues" evidence="1">
    <location>
        <begin position="32"/>
        <end position="44"/>
    </location>
</feature>
<name>A0A4C1XW20_EUMVA</name>
<gene>
    <name evidence="2" type="ORF">EVAR_59521_1</name>
</gene>
<keyword evidence="3" id="KW-1185">Reference proteome</keyword>
<proteinExistence type="predicted"/>
<feature type="region of interest" description="Disordered" evidence="1">
    <location>
        <begin position="282"/>
        <end position="304"/>
    </location>
</feature>
<accession>A0A4C1XW20</accession>
<comment type="caution">
    <text evidence="2">The sequence shown here is derived from an EMBL/GenBank/DDBJ whole genome shotgun (WGS) entry which is preliminary data.</text>
</comment>
<feature type="region of interest" description="Disordered" evidence="1">
    <location>
        <begin position="1"/>
        <end position="45"/>
    </location>
</feature>
<evidence type="ECO:0000313" key="3">
    <source>
        <dbReference type="Proteomes" id="UP000299102"/>
    </source>
</evidence>
<evidence type="ECO:0000313" key="2">
    <source>
        <dbReference type="EMBL" id="GBP66824.1"/>
    </source>
</evidence>
<protein>
    <submittedName>
        <fullName evidence="2">Uncharacterized protein</fullName>
    </submittedName>
</protein>
<reference evidence="2 3" key="1">
    <citation type="journal article" date="2019" name="Commun. Biol.">
        <title>The bagworm genome reveals a unique fibroin gene that provides high tensile strength.</title>
        <authorList>
            <person name="Kono N."/>
            <person name="Nakamura H."/>
            <person name="Ohtoshi R."/>
            <person name="Tomita M."/>
            <person name="Numata K."/>
            <person name="Arakawa K."/>
        </authorList>
    </citation>
    <scope>NUCLEOTIDE SEQUENCE [LARGE SCALE GENOMIC DNA]</scope>
</reference>
<dbReference type="Proteomes" id="UP000299102">
    <property type="component" value="Unassembled WGS sequence"/>
</dbReference>